<evidence type="ECO:0000313" key="8">
    <source>
        <dbReference type="Proteomes" id="UP001652628"/>
    </source>
</evidence>
<keyword evidence="5" id="KW-1015">Disulfide bond</keyword>
<evidence type="ECO:0000313" key="9">
    <source>
        <dbReference type="RefSeq" id="XP_065722281.2"/>
    </source>
</evidence>
<reference evidence="9" key="1">
    <citation type="submission" date="2025-08" db="UniProtKB">
        <authorList>
            <consortium name="RefSeq"/>
        </authorList>
    </citation>
    <scope>IDENTIFICATION</scope>
</reference>
<keyword evidence="4" id="KW-0677">Repeat</keyword>
<protein>
    <recommendedName>
        <fullName evidence="7">Thrombospondin-like N-terminal domain-containing protein</fullName>
    </recommendedName>
</protein>
<feature type="region of interest" description="Disordered" evidence="6">
    <location>
        <begin position="431"/>
        <end position="515"/>
    </location>
</feature>
<dbReference type="InterPro" id="IPR048287">
    <property type="entry name" value="TSPN-like_N"/>
</dbReference>
<dbReference type="Gene3D" id="2.60.120.200">
    <property type="match status" value="1"/>
</dbReference>
<dbReference type="Gene3D" id="2.20.100.10">
    <property type="entry name" value="Thrombospondin type-1 (TSP1) repeat"/>
    <property type="match status" value="1"/>
</dbReference>
<keyword evidence="2" id="KW-0964">Secreted</keyword>
<feature type="compositionally biased region" description="Basic residues" evidence="6">
    <location>
        <begin position="499"/>
        <end position="515"/>
    </location>
</feature>
<dbReference type="SMART" id="SM00209">
    <property type="entry name" value="TSP1"/>
    <property type="match status" value="1"/>
</dbReference>
<evidence type="ECO:0000256" key="5">
    <source>
        <dbReference type="ARBA" id="ARBA00023157"/>
    </source>
</evidence>
<keyword evidence="3" id="KW-0732">Signal</keyword>
<dbReference type="Pfam" id="PF00090">
    <property type="entry name" value="TSP_1"/>
    <property type="match status" value="1"/>
</dbReference>
<evidence type="ECO:0000259" key="7">
    <source>
        <dbReference type="SMART" id="SM00210"/>
    </source>
</evidence>
<feature type="compositionally biased region" description="Gly residues" evidence="6">
    <location>
        <begin position="457"/>
        <end position="468"/>
    </location>
</feature>
<feature type="compositionally biased region" description="Gly residues" evidence="6">
    <location>
        <begin position="201"/>
        <end position="210"/>
    </location>
</feature>
<dbReference type="SMART" id="SM00210">
    <property type="entry name" value="TSPN"/>
    <property type="match status" value="1"/>
</dbReference>
<dbReference type="PROSITE" id="PS50092">
    <property type="entry name" value="TSP1"/>
    <property type="match status" value="1"/>
</dbReference>
<dbReference type="Proteomes" id="UP001652628">
    <property type="component" value="Chromosome 3"/>
</dbReference>
<dbReference type="InterPro" id="IPR036383">
    <property type="entry name" value="TSP1_rpt_sf"/>
</dbReference>
<organism evidence="8 9">
    <name type="scientific">Drosophila suzukii</name>
    <name type="common">Spotted-wing drosophila fruit fly</name>
    <dbReference type="NCBI Taxonomy" id="28584"/>
    <lineage>
        <taxon>Eukaryota</taxon>
        <taxon>Metazoa</taxon>
        <taxon>Ecdysozoa</taxon>
        <taxon>Arthropoda</taxon>
        <taxon>Hexapoda</taxon>
        <taxon>Insecta</taxon>
        <taxon>Pterygota</taxon>
        <taxon>Neoptera</taxon>
        <taxon>Endopterygota</taxon>
        <taxon>Diptera</taxon>
        <taxon>Brachycera</taxon>
        <taxon>Muscomorpha</taxon>
        <taxon>Ephydroidea</taxon>
        <taxon>Drosophilidae</taxon>
        <taxon>Drosophila</taxon>
        <taxon>Sophophora</taxon>
    </lineage>
</organism>
<dbReference type="RefSeq" id="XP_065722281.2">
    <property type="nucleotide sequence ID" value="XM_065866209.2"/>
</dbReference>
<dbReference type="PANTHER" id="PTHR22906">
    <property type="entry name" value="PROPERDIN"/>
    <property type="match status" value="1"/>
</dbReference>
<accession>A0AB40DDC3</accession>
<dbReference type="InterPro" id="IPR000884">
    <property type="entry name" value="TSP1_rpt"/>
</dbReference>
<feature type="compositionally biased region" description="Low complexity" evidence="6">
    <location>
        <begin position="446"/>
        <end position="456"/>
    </location>
</feature>
<evidence type="ECO:0000256" key="6">
    <source>
        <dbReference type="SAM" id="MobiDB-lite"/>
    </source>
</evidence>
<dbReference type="PANTHER" id="PTHR22906:SF43">
    <property type="entry name" value="PROPERDIN"/>
    <property type="match status" value="1"/>
</dbReference>
<feature type="region of interest" description="Disordered" evidence="6">
    <location>
        <begin position="174"/>
        <end position="215"/>
    </location>
</feature>
<dbReference type="InterPro" id="IPR052065">
    <property type="entry name" value="Compl_asym_regulator"/>
</dbReference>
<feature type="region of interest" description="Disordered" evidence="6">
    <location>
        <begin position="264"/>
        <end position="289"/>
    </location>
</feature>
<gene>
    <name evidence="9" type="primary">LOC108007250</name>
</gene>
<feature type="compositionally biased region" description="Basic and acidic residues" evidence="6">
    <location>
        <begin position="38"/>
        <end position="51"/>
    </location>
</feature>
<proteinExistence type="predicted"/>
<keyword evidence="8" id="KW-1185">Reference proteome</keyword>
<name>A0AB40DDC3_DROSZ</name>
<feature type="compositionally biased region" description="Polar residues" evidence="6">
    <location>
        <begin position="19"/>
        <end position="34"/>
    </location>
</feature>
<dbReference type="SUPFAM" id="SSF49899">
    <property type="entry name" value="Concanavalin A-like lectins/glucanases"/>
    <property type="match status" value="1"/>
</dbReference>
<evidence type="ECO:0000256" key="3">
    <source>
        <dbReference type="ARBA" id="ARBA00022729"/>
    </source>
</evidence>
<evidence type="ECO:0000256" key="4">
    <source>
        <dbReference type="ARBA" id="ARBA00022737"/>
    </source>
</evidence>
<sequence length="765" mass="82935">MQVLCKCPCSGEGRIRASASASGTQWNQSRNVTFAESKLSHRSSDKSDKKLPCQPASVARKDTLYRRDKGSMEGPNPGAPVMRADDIYSRVPLPLLLLLITQLLASAGGTPLPHPCAHKGMAELIRSSPVIVKALAARVFTDMDVETTAQDTILITLTPETIYKGASLLKIANGGGDAEDPMSPRAGGLMSWSSGRRSRGSSGGSPGGGSSSWSGAAAESAFQYEGQLNATLQPLRCFDNNMLKMLPAELIAFGKLLPAATAVSSAGGGGGGSTPSAANRPAQLQRPPVGGATDVLQISVNGLHRWTPQFENHIWKHLGWDDWSDFTLCSVTCGQGVQQRFRRCLLDNPLVDMNMNINLEDDDEDDAEDADDEAAVELTVSKEADTFSDGNNDLLADDEDENDLLIMRASGDESLHKFDQATTIMPQTRVRAHSHLNSSPNPSPPGETSGGNEPPSDGGGEGGAGGVANEGVRFVPSAHNDRDGNRVAVGAGGVTSRVGTRKARASSQHKKHRPAKSVALSTLLCEGYNIEQRNCNSFECSDDISDLLKFYKKLPMGEEQPTQSSDASFASSYPDPYSNADITTVGLMGTAFSPTPSTPYNMGYIRSWRNLLNFTLMVTLRSKNDTKNTATIFSIRNATHNLYLEACKDGLRLYLERDNATEMLPVKFNLYDYRWHQVAISIQNGDFISIYVDCAWTNSFVVSKRLFTLPVDADVEIGRGFNGELQQLLVLPENQERLQCSNKRTSINEVKRYIIDTFIEDYNGN</sequence>
<dbReference type="InterPro" id="IPR013320">
    <property type="entry name" value="ConA-like_dom_sf"/>
</dbReference>
<evidence type="ECO:0000256" key="1">
    <source>
        <dbReference type="ARBA" id="ARBA00004613"/>
    </source>
</evidence>
<dbReference type="GeneID" id="108007250"/>
<feature type="domain" description="Thrombospondin-like N-terminal" evidence="7">
    <location>
        <begin position="578"/>
        <end position="734"/>
    </location>
</feature>
<comment type="subcellular location">
    <subcellularLocation>
        <location evidence="1">Secreted</location>
    </subcellularLocation>
</comment>
<feature type="region of interest" description="Disordered" evidence="6">
    <location>
        <begin position="18"/>
        <end position="53"/>
    </location>
</feature>
<evidence type="ECO:0000256" key="2">
    <source>
        <dbReference type="ARBA" id="ARBA00022525"/>
    </source>
</evidence>
<dbReference type="SUPFAM" id="SSF82895">
    <property type="entry name" value="TSP-1 type 1 repeat"/>
    <property type="match status" value="1"/>
</dbReference>